<feature type="non-terminal residue" evidence="1">
    <location>
        <position position="1"/>
    </location>
</feature>
<evidence type="ECO:0000313" key="2">
    <source>
        <dbReference type="Proteomes" id="UP000594638"/>
    </source>
</evidence>
<keyword evidence="2" id="KW-1185">Reference proteome</keyword>
<comment type="caution">
    <text evidence="1">The sequence shown here is derived from an EMBL/GenBank/DDBJ whole genome shotgun (WGS) entry which is preliminary data.</text>
</comment>
<name>A0A8S0RCX1_OLEEU</name>
<organism evidence="1 2">
    <name type="scientific">Olea europaea subsp. europaea</name>
    <dbReference type="NCBI Taxonomy" id="158383"/>
    <lineage>
        <taxon>Eukaryota</taxon>
        <taxon>Viridiplantae</taxon>
        <taxon>Streptophyta</taxon>
        <taxon>Embryophyta</taxon>
        <taxon>Tracheophyta</taxon>
        <taxon>Spermatophyta</taxon>
        <taxon>Magnoliopsida</taxon>
        <taxon>eudicotyledons</taxon>
        <taxon>Gunneridae</taxon>
        <taxon>Pentapetalae</taxon>
        <taxon>asterids</taxon>
        <taxon>lamiids</taxon>
        <taxon>Lamiales</taxon>
        <taxon>Oleaceae</taxon>
        <taxon>Oleeae</taxon>
        <taxon>Olea</taxon>
    </lineage>
</organism>
<accession>A0A8S0RCX1</accession>
<sequence>MSHRIFCSVRTAVSVADLVAESRSAVIVHRDITRCGIALGAVQRDGNPHGGASCHIPKQRFVDPALVLVHKSHTCLS</sequence>
<dbReference type="Gramene" id="OE9A028594T1">
    <property type="protein sequence ID" value="OE9A028594C1"/>
    <property type="gene ID" value="OE9A028594"/>
</dbReference>
<dbReference type="AlphaFoldDB" id="A0A8S0RCX1"/>
<dbReference type="EMBL" id="CACTIH010002499">
    <property type="protein sequence ID" value="CAA2976642.1"/>
    <property type="molecule type" value="Genomic_DNA"/>
</dbReference>
<gene>
    <name evidence="1" type="ORF">OLEA9_A028594</name>
</gene>
<evidence type="ECO:0000313" key="1">
    <source>
        <dbReference type="EMBL" id="CAA2976642.1"/>
    </source>
</evidence>
<reference evidence="1 2" key="1">
    <citation type="submission" date="2019-12" db="EMBL/GenBank/DDBJ databases">
        <authorList>
            <person name="Alioto T."/>
            <person name="Alioto T."/>
            <person name="Gomez Garrido J."/>
        </authorList>
    </citation>
    <scope>NUCLEOTIDE SEQUENCE [LARGE SCALE GENOMIC DNA]</scope>
</reference>
<dbReference type="Proteomes" id="UP000594638">
    <property type="component" value="Unassembled WGS sequence"/>
</dbReference>
<proteinExistence type="predicted"/>
<protein>
    <submittedName>
        <fullName evidence="1">Uncharacterized protein</fullName>
    </submittedName>
</protein>